<sequence>MRRFGLKMPAMTRRLVAALLALVMSLAPLLGTFDAAAAATVNAVAQNWSRPATSAPKPCRKAVLPGTINSCPFAGAGLTAIPAAEDATAQPVAASRTLAWRSYDEALATQCQASSPYRPPCRR</sequence>
<comment type="caution">
    <text evidence="2">The sequence shown here is derived from an EMBL/GenBank/DDBJ whole genome shotgun (WGS) entry which is preliminary data.</text>
</comment>
<name>A0ABX2CIL8_9BRAD</name>
<organism evidence="2 3">
    <name type="scientific">Bradyrhizobium aeschynomenes</name>
    <dbReference type="NCBI Taxonomy" id="2734909"/>
    <lineage>
        <taxon>Bacteria</taxon>
        <taxon>Pseudomonadati</taxon>
        <taxon>Pseudomonadota</taxon>
        <taxon>Alphaproteobacteria</taxon>
        <taxon>Hyphomicrobiales</taxon>
        <taxon>Nitrobacteraceae</taxon>
        <taxon>Bradyrhizobium</taxon>
    </lineage>
</organism>
<keyword evidence="3" id="KW-1185">Reference proteome</keyword>
<accession>A0ABX2CIL8</accession>
<dbReference type="EMBL" id="JABFDN010000009">
    <property type="protein sequence ID" value="NPU68042.1"/>
    <property type="molecule type" value="Genomic_DNA"/>
</dbReference>
<keyword evidence="1" id="KW-0732">Signal</keyword>
<evidence type="ECO:0000256" key="1">
    <source>
        <dbReference type="SAM" id="SignalP"/>
    </source>
</evidence>
<evidence type="ECO:0000313" key="3">
    <source>
        <dbReference type="Proteomes" id="UP000886476"/>
    </source>
</evidence>
<protein>
    <submittedName>
        <fullName evidence="2">Uncharacterized protein</fullName>
    </submittedName>
</protein>
<reference evidence="2" key="1">
    <citation type="submission" date="2020-05" db="EMBL/GenBank/DDBJ databases">
        <title>Nod-independent and nitrogen-fixing Bradyrhizobium aeschynomene sp. nov. isolated from nodules of Aeschynomene indica.</title>
        <authorList>
            <person name="Zhang Z."/>
        </authorList>
    </citation>
    <scope>NUCLEOTIDE SEQUENCE</scope>
    <source>
        <strain evidence="2">83012</strain>
    </source>
</reference>
<feature type="chain" id="PRO_5047308478" evidence="1">
    <location>
        <begin position="38"/>
        <end position="123"/>
    </location>
</feature>
<evidence type="ECO:0000313" key="2">
    <source>
        <dbReference type="EMBL" id="NPU68042.1"/>
    </source>
</evidence>
<feature type="signal peptide" evidence="1">
    <location>
        <begin position="1"/>
        <end position="37"/>
    </location>
</feature>
<gene>
    <name evidence="2" type="ORF">HL667_23780</name>
</gene>
<dbReference type="Proteomes" id="UP000886476">
    <property type="component" value="Unassembled WGS sequence"/>
</dbReference>
<proteinExistence type="predicted"/>
<dbReference type="RefSeq" id="WP_172113120.1">
    <property type="nucleotide sequence ID" value="NZ_JABFDN010000009.1"/>
</dbReference>